<dbReference type="KEGG" id="reo:HUE58_02445"/>
<feature type="domain" description="PpiC" evidence="3">
    <location>
        <begin position="160"/>
        <end position="254"/>
    </location>
</feature>
<dbReference type="RefSeq" id="WP_174605481.1">
    <property type="nucleotide sequence ID" value="NZ_CP054490.1"/>
</dbReference>
<evidence type="ECO:0000313" key="5">
    <source>
        <dbReference type="Proteomes" id="UP000509429"/>
    </source>
</evidence>
<dbReference type="Gene3D" id="1.10.4030.10">
    <property type="entry name" value="Porin chaperone SurA, peptide-binding domain"/>
    <property type="match status" value="1"/>
</dbReference>
<dbReference type="Gene3D" id="3.10.50.40">
    <property type="match status" value="1"/>
</dbReference>
<protein>
    <submittedName>
        <fullName evidence="4">Peptidylprolyl isomerase</fullName>
    </submittedName>
</protein>
<dbReference type="PROSITE" id="PS50198">
    <property type="entry name" value="PPIC_PPIASE_2"/>
    <property type="match status" value="1"/>
</dbReference>
<gene>
    <name evidence="4" type="ORF">HUE58_02445</name>
</gene>
<name>A0A6N0HNU6_9GAMM</name>
<dbReference type="SUPFAM" id="SSF54534">
    <property type="entry name" value="FKBP-like"/>
    <property type="match status" value="1"/>
</dbReference>
<dbReference type="Proteomes" id="UP000509429">
    <property type="component" value="Chromosome"/>
</dbReference>
<dbReference type="PANTHER" id="PTHR47637:SF1">
    <property type="entry name" value="CHAPERONE SURA"/>
    <property type="match status" value="1"/>
</dbReference>
<dbReference type="InterPro" id="IPR046357">
    <property type="entry name" value="PPIase_dom_sf"/>
</dbReference>
<dbReference type="SUPFAM" id="SSF109998">
    <property type="entry name" value="Triger factor/SurA peptide-binding domain-like"/>
    <property type="match status" value="1"/>
</dbReference>
<organism evidence="4 5">
    <name type="scientific">Candidatus Ruthia endofausta</name>
    <dbReference type="NCBI Taxonomy" id="2738852"/>
    <lineage>
        <taxon>Bacteria</taxon>
        <taxon>Pseudomonadati</taxon>
        <taxon>Pseudomonadota</taxon>
        <taxon>Gammaproteobacteria</taxon>
        <taxon>Candidatus Pseudothioglobaceae</taxon>
        <taxon>Candidatus Ruthturnera</taxon>
    </lineage>
</organism>
<dbReference type="InterPro" id="IPR050280">
    <property type="entry name" value="OMP_Chaperone_SurA"/>
</dbReference>
<keyword evidence="2" id="KW-0697">Rotamase</keyword>
<dbReference type="EMBL" id="CP054490">
    <property type="protein sequence ID" value="QKQ24042.1"/>
    <property type="molecule type" value="Genomic_DNA"/>
</dbReference>
<sequence>MNKTLLLIFIFSLNAFATLNSIIAIVNDDLVTFDQISADIKPDHTRVQKLVLLNQQINLILQLQKIKQLNITPKANAINGILSNIASNNDLSLMQLQSLPKFDEIVDHVKQSLSLEGLRQFIVENLGIKLTKAEITKQFLKIPNHSNKLEQQIKIAQIAVDSVNQANLLLRSKDDLIKDFLIDLSEKINKGDSFSTLAKLHSQDASYKNGGESDWLVLLKLPKIFQQNLKDLSVGDLSQPFKIGQVWRIVKIIDKRSIDNNLIELKAKLVRQKENIYFNDWIKKIRKEAYIEIFDNKL</sequence>
<reference evidence="4 5" key="1">
    <citation type="submission" date="2020-05" db="EMBL/GenBank/DDBJ databases">
        <title>Horizontal transmission and recombination maintain forever young bacterial symbiont genomes.</title>
        <authorList>
            <person name="Russell S.L."/>
            <person name="Pepper-Tunick E."/>
            <person name="Svedberg J."/>
            <person name="Byrne A."/>
            <person name="Ruelas Castillo J."/>
            <person name="Vollmers C."/>
            <person name="Beinart R.A."/>
            <person name="Corbett-Detig R."/>
        </authorList>
    </citation>
    <scope>NUCLEOTIDE SEQUENCE [LARGE SCALE GENOMIC DNA]</scope>
    <source>
        <strain evidence="4">JDF_Ridge</strain>
    </source>
</reference>
<keyword evidence="1" id="KW-0732">Signal</keyword>
<proteinExistence type="predicted"/>
<dbReference type="GO" id="GO:0003755">
    <property type="term" value="F:peptidyl-prolyl cis-trans isomerase activity"/>
    <property type="evidence" value="ECO:0007669"/>
    <property type="project" value="UniProtKB-KW"/>
</dbReference>
<keyword evidence="2 4" id="KW-0413">Isomerase</keyword>
<dbReference type="InterPro" id="IPR000297">
    <property type="entry name" value="PPIase_PpiC"/>
</dbReference>
<dbReference type="AlphaFoldDB" id="A0A6N0HNU6"/>
<keyword evidence="5" id="KW-1185">Reference proteome</keyword>
<dbReference type="InterPro" id="IPR027304">
    <property type="entry name" value="Trigger_fact/SurA_dom_sf"/>
</dbReference>
<evidence type="ECO:0000256" key="1">
    <source>
        <dbReference type="ARBA" id="ARBA00022729"/>
    </source>
</evidence>
<dbReference type="PANTHER" id="PTHR47637">
    <property type="entry name" value="CHAPERONE SURA"/>
    <property type="match status" value="1"/>
</dbReference>
<evidence type="ECO:0000313" key="4">
    <source>
        <dbReference type="EMBL" id="QKQ24042.1"/>
    </source>
</evidence>
<accession>A0A6N0HNU6</accession>
<evidence type="ECO:0000256" key="2">
    <source>
        <dbReference type="PROSITE-ProRule" id="PRU00278"/>
    </source>
</evidence>
<dbReference type="Pfam" id="PF00639">
    <property type="entry name" value="Rotamase"/>
    <property type="match status" value="1"/>
</dbReference>
<evidence type="ECO:0000259" key="3">
    <source>
        <dbReference type="PROSITE" id="PS50198"/>
    </source>
</evidence>